<feature type="region of interest" description="Disordered" evidence="19">
    <location>
        <begin position="96"/>
        <end position="122"/>
    </location>
</feature>
<comment type="function">
    <text evidence="14">Probable transcription factor that plays a role in eye development before, during, and after optic fissure closure.</text>
</comment>
<evidence type="ECO:0000256" key="7">
    <source>
        <dbReference type="ARBA" id="ARBA00022833"/>
    </source>
</evidence>
<dbReference type="GO" id="GO:0048731">
    <property type="term" value="P:system development"/>
    <property type="evidence" value="ECO:0007669"/>
    <property type="project" value="UniProtKB-ARBA"/>
</dbReference>
<dbReference type="GO" id="GO:0000978">
    <property type="term" value="F:RNA polymerase II cis-regulatory region sequence-specific DNA binding"/>
    <property type="evidence" value="ECO:0007669"/>
    <property type="project" value="TreeGrafter"/>
</dbReference>
<accession>A0A061IJY8</accession>
<dbReference type="GO" id="GO:0005634">
    <property type="term" value="C:nucleus"/>
    <property type="evidence" value="ECO:0007669"/>
    <property type="project" value="UniProtKB-SubCell"/>
</dbReference>
<dbReference type="Pfam" id="PF13912">
    <property type="entry name" value="zf-C2H2_6"/>
    <property type="match status" value="1"/>
</dbReference>
<dbReference type="PANTHER" id="PTHR23233:SF15">
    <property type="entry name" value="SAL-LIKE PROTEIN 2"/>
    <property type="match status" value="1"/>
</dbReference>
<dbReference type="Pfam" id="PF05063">
    <property type="entry name" value="MT-A70"/>
    <property type="match status" value="1"/>
</dbReference>
<keyword evidence="21" id="KW-0808">Transferase</keyword>
<dbReference type="GO" id="GO:0036396">
    <property type="term" value="C:RNA N6-methyladenosine methyltransferase complex"/>
    <property type="evidence" value="ECO:0007669"/>
    <property type="project" value="UniProtKB-ARBA"/>
</dbReference>
<dbReference type="PANTHER" id="PTHR23233">
    <property type="entry name" value="SAL-LIKE PROTEIN"/>
    <property type="match status" value="1"/>
</dbReference>
<protein>
    <recommendedName>
        <fullName evidence="15">Sal-like protein 2</fullName>
    </recommendedName>
    <alternativeName>
        <fullName evidence="16">Zinc finger protein Spalt-2</fullName>
    </alternativeName>
</protein>
<sequence>MSRRKQRRPQQLISDSEGPGASENAFALQLLPSSAPSRSPPPLPLLPAPATADLLRSLGRWAQRLPQRRPPPTPSQTGYPLCPTHPAFHFPTAMAQETGSSSRLGGPCGEPAERGGDANEEDHPQVCAKCCAQFSDPTEFLAHQNACCTDPPVMVIVGGQENPNNSSASSAPRPEGNSTTGLLAAQCLGAARGLEAAASPGLLKPKNGGGELGYGEVISSLEKPGGRHKCRFCAKVFGSDSALQIHLRSHTGERPYKCNVCGNRFTTRGNLKVHFHRHREKYPHVQMNPHPVPEHLDYVITSSGLPYGMSVPPEKAEEEAATPGGAVERKPLVASTTALSATESLTLLSTGTSTAVAPGLPTFNKFVLMKAVEPKSKADENTPPGSEGSAITGVADSGTATRMQLSKLVTSLPSWALLTNHLKSTGSFPFPYVLEPLGASPSETSKLQQLVEKIDRQGAVAVASTASGAPTTSAPTPSSSSSGPNQCVICLRVLSCPRALRLHYGQHGGERPFKCKVCGRAFSTRGNLRAHFVGHKTSPAARAQNSCPICQKKFTNAVTLQQHVRMHLGGQIPNGGSTLPEGGGTAQENSSEQSTASGPGSFPQQQSQQPSPEEELSEEEDEEEEEDVTDEDSLAGRGSESGGEKAISVRGDSEEVSGAEEEVGTVGAAPTTGKEMDSNEKAAQQASLPPPPPDNLDHTQPREQGTSDVSGGMEEEAKLEGTPSPTAAVTQEGEGTSTALVEELSLPEAVKKEPGEGSSRKACDVCGQTFPTQLALEEHQKTHPKEGPLFTCVFCRQGFLDRPTLKKHMLLAHHQVPPFAPHGPQNIATLSLVPGCVRVRIGCIVVLGLGGASSPRLIRAESVPGTRMSDTWSSIQAHKKQLDSLRERLQRRRKQDSGHLDLRNPEAALSPTFRSDSPVPPVPTSTGPKPSTTSIVPELATDPELEKKLLHHLSDLALTLPTDAVSIRLAISTPDAPATQDGVESLLQKFAAQELIEVKRGLLQDDAHPTLVTYADHSKLSAMMGAVADKKGLGEVAGTITGQKRRAEQDLTTVATFASSLASGLTSSTSEPAKEPAKKSRKHAASDVDLEIESLLNQQSTKEQQSKKVSQEILELLNTTTAKEQSIVEKFRSRGRAQVQEFCDYGTKEECMKASDADRPCRKLHFRRIINKHTDESLGDCSFLNTCFHMDTCKYVHYEIDACMDSEGPGSKEHTPSQELALTQSVGGDSSADRLFPPQWICCDIRYLDVSILGKFAVVMADPPWDIHMELPYGTLTDDEMRRLNIPVLQDDGFLFLWVTGRAMELGRECLNLWGYERVDEIIWVKTNQLQRIIRTGRTGHWLNHGKEHCLVGVKGNPQGFNQGLDCDVIVAEVRSTSHKPDEIYGMIERLSPGTRKIELFGRPHNVQPNWITLGNQLDGIHLLDPDVVARFKQRYPDGIISKPKNL</sequence>
<evidence type="ECO:0000256" key="4">
    <source>
        <dbReference type="ARBA" id="ARBA00022723"/>
    </source>
</evidence>
<dbReference type="CDD" id="cd20908">
    <property type="entry name" value="SUF4-like"/>
    <property type="match status" value="1"/>
</dbReference>
<keyword evidence="2" id="KW-1017">Isopeptide bond</keyword>
<dbReference type="PROSITE" id="PS51563">
    <property type="entry name" value="SAM_MTA70L_1"/>
    <property type="match status" value="1"/>
</dbReference>
<dbReference type="PROSITE" id="PS50157">
    <property type="entry name" value="ZINC_FINGER_C2H2_2"/>
    <property type="match status" value="7"/>
</dbReference>
<dbReference type="GO" id="GO:0001734">
    <property type="term" value="F:mRNA m(6)A methyltransferase activity"/>
    <property type="evidence" value="ECO:0007669"/>
    <property type="project" value="InterPro"/>
</dbReference>
<keyword evidence="9" id="KW-0805">Transcription regulation</keyword>
<evidence type="ECO:0000256" key="17">
    <source>
        <dbReference type="PROSITE-ProRule" id="PRU00042"/>
    </source>
</evidence>
<feature type="domain" description="C2H2-type" evidence="20">
    <location>
        <begin position="485"/>
        <end position="512"/>
    </location>
</feature>
<evidence type="ECO:0000259" key="20">
    <source>
        <dbReference type="PROSITE" id="PS50157"/>
    </source>
</evidence>
<evidence type="ECO:0000256" key="19">
    <source>
        <dbReference type="SAM" id="MobiDB-lite"/>
    </source>
</evidence>
<feature type="compositionally biased region" description="Acidic residues" evidence="19">
    <location>
        <begin position="612"/>
        <end position="633"/>
    </location>
</feature>
<dbReference type="Gene3D" id="3.30.160.60">
    <property type="entry name" value="Classic Zinc Finger"/>
    <property type="match status" value="4"/>
</dbReference>
<proteinExistence type="inferred from homology"/>
<evidence type="ECO:0000256" key="1">
    <source>
        <dbReference type="ARBA" id="ARBA00004123"/>
    </source>
</evidence>
<dbReference type="GO" id="GO:0008270">
    <property type="term" value="F:zinc ion binding"/>
    <property type="evidence" value="ECO:0007669"/>
    <property type="project" value="UniProtKB-KW"/>
</dbReference>
<dbReference type="EMBL" id="KE664682">
    <property type="protein sequence ID" value="ERE89584.1"/>
    <property type="molecule type" value="Genomic_DNA"/>
</dbReference>
<gene>
    <name evidence="21" type="ORF">H671_1g2258</name>
</gene>
<name>A0A061IJY8_CRIGR</name>
<feature type="region of interest" description="Disordered" evidence="19">
    <location>
        <begin position="462"/>
        <end position="483"/>
    </location>
</feature>
<dbReference type="InterPro" id="IPR013087">
    <property type="entry name" value="Znf_C2H2_type"/>
</dbReference>
<feature type="compositionally biased region" description="Acidic residues" evidence="19">
    <location>
        <begin position="654"/>
        <end position="663"/>
    </location>
</feature>
<keyword evidence="3" id="KW-0597">Phosphoprotein</keyword>
<dbReference type="GO" id="GO:0000981">
    <property type="term" value="F:DNA-binding transcription factor activity, RNA polymerase II-specific"/>
    <property type="evidence" value="ECO:0007669"/>
    <property type="project" value="TreeGrafter"/>
</dbReference>
<evidence type="ECO:0000256" key="8">
    <source>
        <dbReference type="ARBA" id="ARBA00022843"/>
    </source>
</evidence>
<comment type="similarity">
    <text evidence="18">Belongs to the MT-A70-like family.</text>
</comment>
<feature type="compositionally biased region" description="Low complexity" evidence="19">
    <location>
        <begin position="162"/>
        <end position="172"/>
    </location>
</feature>
<dbReference type="SUPFAM" id="SSF53335">
    <property type="entry name" value="S-adenosyl-L-methionine-dependent methyltransferases"/>
    <property type="match status" value="1"/>
</dbReference>
<evidence type="ECO:0000256" key="3">
    <source>
        <dbReference type="ARBA" id="ARBA00022553"/>
    </source>
</evidence>
<organism evidence="21 22">
    <name type="scientific">Cricetulus griseus</name>
    <name type="common">Chinese hamster</name>
    <name type="synonym">Cricetulus barabensis griseus</name>
    <dbReference type="NCBI Taxonomy" id="10029"/>
    <lineage>
        <taxon>Eukaryota</taxon>
        <taxon>Metazoa</taxon>
        <taxon>Chordata</taxon>
        <taxon>Craniata</taxon>
        <taxon>Vertebrata</taxon>
        <taxon>Euteleostomi</taxon>
        <taxon>Mammalia</taxon>
        <taxon>Eutheria</taxon>
        <taxon>Euarchontoglires</taxon>
        <taxon>Glires</taxon>
        <taxon>Rodentia</taxon>
        <taxon>Myomorpha</taxon>
        <taxon>Muroidea</taxon>
        <taxon>Cricetidae</taxon>
        <taxon>Cricetinae</taxon>
        <taxon>Cricetulus</taxon>
    </lineage>
</organism>
<keyword evidence="11" id="KW-0804">Transcription</keyword>
<feature type="domain" description="C2H2-type" evidence="20">
    <location>
        <begin position="790"/>
        <end position="818"/>
    </location>
</feature>
<dbReference type="InterPro" id="IPR051565">
    <property type="entry name" value="Sal_C2H2-zinc-finger"/>
</dbReference>
<evidence type="ECO:0000256" key="13">
    <source>
        <dbReference type="ARBA" id="ARBA00038474"/>
    </source>
</evidence>
<dbReference type="InterPro" id="IPR029063">
    <property type="entry name" value="SAM-dependent_MTases_sf"/>
</dbReference>
<feature type="domain" description="C2H2-type" evidence="20">
    <location>
        <begin position="761"/>
        <end position="788"/>
    </location>
</feature>
<keyword evidence="7" id="KW-0862">Zinc</keyword>
<feature type="region of interest" description="Disordered" evidence="19">
    <location>
        <begin position="890"/>
        <end position="936"/>
    </location>
</feature>
<evidence type="ECO:0000256" key="9">
    <source>
        <dbReference type="ARBA" id="ARBA00023015"/>
    </source>
</evidence>
<keyword evidence="6 17" id="KW-0863">Zinc-finger</keyword>
<feature type="domain" description="C2H2-type" evidence="20">
    <location>
        <begin position="256"/>
        <end position="283"/>
    </location>
</feature>
<reference evidence="22" key="1">
    <citation type="journal article" date="2013" name="Nat. Biotechnol.">
        <title>Chinese hamster genome sequenced from sorted chromosomes.</title>
        <authorList>
            <person name="Brinkrolf K."/>
            <person name="Rupp O."/>
            <person name="Laux H."/>
            <person name="Kollin F."/>
            <person name="Ernst W."/>
            <person name="Linke B."/>
            <person name="Kofler R."/>
            <person name="Romand S."/>
            <person name="Hesse F."/>
            <person name="Budach W.E."/>
            <person name="Galosy S."/>
            <person name="Muller D."/>
            <person name="Noll T."/>
            <person name="Wienberg J."/>
            <person name="Jostock T."/>
            <person name="Leonard M."/>
            <person name="Grillari J."/>
            <person name="Tauch A."/>
            <person name="Goesmann A."/>
            <person name="Helk B."/>
            <person name="Mott J.E."/>
            <person name="Puhler A."/>
            <person name="Borth N."/>
        </authorList>
    </citation>
    <scope>NUCLEOTIDE SEQUENCE [LARGE SCALE GENOMIC DNA]</scope>
    <source>
        <strain evidence="22">17A/GY</strain>
    </source>
</reference>
<dbReference type="SMART" id="SM00355">
    <property type="entry name" value="ZnF_C2H2"/>
    <property type="match status" value="7"/>
</dbReference>
<dbReference type="Proteomes" id="UP000030759">
    <property type="component" value="Unassembled WGS sequence"/>
</dbReference>
<feature type="compositionally biased region" description="Polar residues" evidence="19">
    <location>
        <begin position="586"/>
        <end position="598"/>
    </location>
</feature>
<dbReference type="InterPro" id="IPR036236">
    <property type="entry name" value="Znf_C2H2_sf"/>
</dbReference>
<keyword evidence="8" id="KW-0832">Ubl conjugation</keyword>
<evidence type="ECO:0000313" key="22">
    <source>
        <dbReference type="Proteomes" id="UP000030759"/>
    </source>
</evidence>
<dbReference type="SUPFAM" id="SSF57667">
    <property type="entry name" value="beta-beta-alpha zinc fingers"/>
    <property type="match status" value="3"/>
</dbReference>
<evidence type="ECO:0000256" key="2">
    <source>
        <dbReference type="ARBA" id="ARBA00022499"/>
    </source>
</evidence>
<dbReference type="PROSITE" id="PS51143">
    <property type="entry name" value="MT_A70"/>
    <property type="match status" value="1"/>
</dbReference>
<evidence type="ECO:0000256" key="18">
    <source>
        <dbReference type="PROSITE-ProRule" id="PRU00489"/>
    </source>
</evidence>
<feature type="compositionally biased region" description="Pro residues" evidence="19">
    <location>
        <begin position="38"/>
        <end position="47"/>
    </location>
</feature>
<keyword evidence="10" id="KW-0238">DNA-binding</keyword>
<evidence type="ECO:0000256" key="11">
    <source>
        <dbReference type="ARBA" id="ARBA00023163"/>
    </source>
</evidence>
<dbReference type="PROSITE" id="PS00028">
    <property type="entry name" value="ZINC_FINGER_C2H2_1"/>
    <property type="match status" value="6"/>
</dbReference>
<feature type="domain" description="C2H2-type" evidence="20">
    <location>
        <begin position="228"/>
        <end position="255"/>
    </location>
</feature>
<feature type="region of interest" description="Disordered" evidence="19">
    <location>
        <begin position="158"/>
        <end position="179"/>
    </location>
</feature>
<feature type="region of interest" description="Disordered" evidence="19">
    <location>
        <begin position="568"/>
        <end position="738"/>
    </location>
</feature>
<feature type="compositionally biased region" description="Basic and acidic residues" evidence="19">
    <location>
        <begin position="111"/>
        <end position="122"/>
    </location>
</feature>
<feature type="compositionally biased region" description="Low complexity" evidence="19">
    <location>
        <begin position="924"/>
        <end position="934"/>
    </location>
</feature>
<evidence type="ECO:0000256" key="6">
    <source>
        <dbReference type="ARBA" id="ARBA00022771"/>
    </source>
</evidence>
<keyword evidence="5" id="KW-0677">Repeat</keyword>
<comment type="subcellular location">
    <subcellularLocation>
        <location evidence="1">Nucleus</location>
    </subcellularLocation>
</comment>
<evidence type="ECO:0000256" key="16">
    <source>
        <dbReference type="ARBA" id="ARBA00077410"/>
    </source>
</evidence>
<dbReference type="InterPro" id="IPR025848">
    <property type="entry name" value="MT-A70"/>
</dbReference>
<feature type="domain" description="C2H2-type" evidence="20">
    <location>
        <begin position="545"/>
        <end position="572"/>
    </location>
</feature>
<evidence type="ECO:0000256" key="10">
    <source>
        <dbReference type="ARBA" id="ARBA00023125"/>
    </source>
</evidence>
<dbReference type="FunFam" id="3.30.160.60:FF:000556">
    <property type="entry name" value="sal-like protein 2 isoform X2"/>
    <property type="match status" value="1"/>
</dbReference>
<dbReference type="FunFam" id="3.30.160.60:FF:000832">
    <property type="entry name" value="sal-like protein 2 isoform X2"/>
    <property type="match status" value="1"/>
</dbReference>
<feature type="domain" description="C2H2-type" evidence="20">
    <location>
        <begin position="513"/>
        <end position="540"/>
    </location>
</feature>
<evidence type="ECO:0000256" key="12">
    <source>
        <dbReference type="ARBA" id="ARBA00023242"/>
    </source>
</evidence>
<evidence type="ECO:0000256" key="5">
    <source>
        <dbReference type="ARBA" id="ARBA00022737"/>
    </source>
</evidence>
<evidence type="ECO:0000256" key="15">
    <source>
        <dbReference type="ARBA" id="ARBA00069283"/>
    </source>
</evidence>
<keyword evidence="12" id="KW-0539">Nucleus</keyword>
<evidence type="ECO:0000256" key="14">
    <source>
        <dbReference type="ARBA" id="ARBA00060142"/>
    </source>
</evidence>
<dbReference type="FunFam" id="3.30.160.60:FF:000574">
    <property type="entry name" value="sal-like protein 2 isoform X2"/>
    <property type="match status" value="1"/>
</dbReference>
<dbReference type="GO" id="GO:0001510">
    <property type="term" value="P:RNA methylation"/>
    <property type="evidence" value="ECO:0007669"/>
    <property type="project" value="InterPro"/>
</dbReference>
<feature type="compositionally biased region" description="Basic and acidic residues" evidence="19">
    <location>
        <begin position="895"/>
        <end position="904"/>
    </location>
</feature>
<feature type="compositionally biased region" description="Polar residues" evidence="19">
    <location>
        <begin position="723"/>
        <end position="738"/>
    </location>
</feature>
<feature type="compositionally biased region" description="Low complexity" evidence="19">
    <location>
        <begin position="25"/>
        <end position="37"/>
    </location>
</feature>
<dbReference type="FunFam" id="3.30.160.60:FF:000215">
    <property type="entry name" value="Spalt-like transcription factor 3"/>
    <property type="match status" value="1"/>
</dbReference>
<comment type="similarity">
    <text evidence="13">Belongs to the sal C2H2-type zinc-finger protein family.</text>
</comment>
<dbReference type="Pfam" id="PF00096">
    <property type="entry name" value="zf-C2H2"/>
    <property type="match status" value="3"/>
</dbReference>
<feature type="region of interest" description="Disordered" evidence="19">
    <location>
        <begin position="1064"/>
        <end position="1086"/>
    </location>
</feature>
<keyword evidence="21" id="KW-0489">Methyltransferase</keyword>
<dbReference type="InterPro" id="IPR007757">
    <property type="entry name" value="MT-A70-like"/>
</dbReference>
<feature type="region of interest" description="Disordered" evidence="19">
    <location>
        <begin position="1"/>
        <end position="49"/>
    </location>
</feature>
<keyword evidence="4" id="KW-0479">Metal-binding</keyword>
<evidence type="ECO:0000313" key="21">
    <source>
        <dbReference type="EMBL" id="ERE89584.1"/>
    </source>
</evidence>